<dbReference type="Proteomes" id="UP000727993">
    <property type="component" value="Unassembled WGS sequence"/>
</dbReference>
<comment type="caution">
    <text evidence="3">The sequence shown here is derived from an EMBL/GenBank/DDBJ whole genome shotgun (WGS) entry which is preliminary data.</text>
</comment>
<dbReference type="Gene3D" id="3.40.50.300">
    <property type="entry name" value="P-loop containing nucleotide triphosphate hydrolases"/>
    <property type="match status" value="1"/>
</dbReference>
<dbReference type="InterPro" id="IPR002078">
    <property type="entry name" value="Sigma_54_int"/>
</dbReference>
<evidence type="ECO:0000259" key="2">
    <source>
        <dbReference type="Pfam" id="PF00158"/>
    </source>
</evidence>
<dbReference type="InterPro" id="IPR027417">
    <property type="entry name" value="P-loop_NTPase"/>
</dbReference>
<evidence type="ECO:0000313" key="4">
    <source>
        <dbReference type="Proteomes" id="UP000727993"/>
    </source>
</evidence>
<evidence type="ECO:0000256" key="1">
    <source>
        <dbReference type="SAM" id="MobiDB-lite"/>
    </source>
</evidence>
<dbReference type="GO" id="GO:0004672">
    <property type="term" value="F:protein kinase activity"/>
    <property type="evidence" value="ECO:0007669"/>
    <property type="project" value="TreeGrafter"/>
</dbReference>
<dbReference type="AlphaFoldDB" id="A0A936NBT1"/>
<organism evidence="3 4">
    <name type="scientific">Candidatus Neomicrothrix subdominans</name>
    <dbReference type="NCBI Taxonomy" id="2954438"/>
    <lineage>
        <taxon>Bacteria</taxon>
        <taxon>Bacillati</taxon>
        <taxon>Actinomycetota</taxon>
        <taxon>Acidimicrobiia</taxon>
        <taxon>Acidimicrobiales</taxon>
        <taxon>Microthrixaceae</taxon>
        <taxon>Candidatus Neomicrothrix</taxon>
    </lineage>
</organism>
<accession>A0A936NBT1</accession>
<feature type="domain" description="Sigma-54 factor interaction" evidence="2">
    <location>
        <begin position="199"/>
        <end position="256"/>
    </location>
</feature>
<dbReference type="GO" id="GO:0006355">
    <property type="term" value="P:regulation of DNA-templated transcription"/>
    <property type="evidence" value="ECO:0007669"/>
    <property type="project" value="InterPro"/>
</dbReference>
<protein>
    <submittedName>
        <fullName evidence="3">Sigma 54-interacting transcriptional regulator</fullName>
    </submittedName>
</protein>
<dbReference type="PANTHER" id="PTHR30267">
    <property type="entry name" value="PROTEIN KINASE PRKA"/>
    <property type="match status" value="1"/>
</dbReference>
<dbReference type="FunFam" id="3.40.50.300:FF:000841">
    <property type="entry name" value="Magnesium protoporphyrin chelatase"/>
    <property type="match status" value="1"/>
</dbReference>
<feature type="region of interest" description="Disordered" evidence="1">
    <location>
        <begin position="8"/>
        <end position="30"/>
    </location>
</feature>
<reference evidence="3 4" key="1">
    <citation type="submission" date="2020-10" db="EMBL/GenBank/DDBJ databases">
        <title>Connecting structure to function with the recovery of over 1000 high-quality activated sludge metagenome-assembled genomes encoding full-length rRNA genes using long-read sequencing.</title>
        <authorList>
            <person name="Singleton C.M."/>
            <person name="Petriglieri F."/>
            <person name="Kristensen J.M."/>
            <person name="Kirkegaard R.H."/>
            <person name="Michaelsen T.Y."/>
            <person name="Andersen M.H."/>
            <person name="Karst S.M."/>
            <person name="Dueholm M.S."/>
            <person name="Nielsen P.H."/>
            <person name="Albertsen M."/>
        </authorList>
    </citation>
    <scope>NUCLEOTIDE SEQUENCE [LARGE SCALE GENOMIC DNA]</scope>
    <source>
        <strain evidence="3">Lyne_18-Q3-R50-59_MAXAC.006</strain>
    </source>
</reference>
<dbReference type="EMBL" id="JADJZA010000007">
    <property type="protein sequence ID" value="MBK9297407.1"/>
    <property type="molecule type" value="Genomic_DNA"/>
</dbReference>
<dbReference type="SUPFAM" id="SSF52540">
    <property type="entry name" value="P-loop containing nucleoside triphosphate hydrolases"/>
    <property type="match status" value="1"/>
</dbReference>
<name>A0A936NBT1_9ACTN</name>
<sequence length="499" mass="53342">MAGYLARVTAHDSPSETTAASADADHRVPTPPDTLPATLGELLASGWTSRSVVDELRANAIAKLRSGETLVPGVIGYDDTVLPQLTNALLAGHDLILLGERGQAKTRIIRALVELLDEWLPAVAGSELADDPTAPISPGAIAAVAEGGDDTPLEWLHRSQRYAEKLATPDTSIADLIGEVDPIKVAEGRHLDDEGTIHFGLVPRANRGIFAMNELPDLSERIQVGLLNILEERDVQIRGYRIRLPVDVMLVASANPEDYTNRGRLITPLKDRFGAQIRTHYPLEVATEVEILDQEVTVPQVEGVSIGMPRPMADVVATFSHLARQSSQISQRSGVSVRLSVTNAETMTANAVRRALRLGESEAAPRVCDLESLPASTMGKLEIESLEEGREGQIVGQLMNHAVLAVFRELVSPGDLGRVVDEIEQHGAVEVGDDVTLVEFTELLSGAPELTKVASSVAGDAATAAELASAAELVLEGLHLSKRLNKDAMGAATTYSGRR</sequence>
<gene>
    <name evidence="3" type="ORF">IPN02_11360</name>
</gene>
<evidence type="ECO:0000313" key="3">
    <source>
        <dbReference type="EMBL" id="MBK9297407.1"/>
    </source>
</evidence>
<dbReference type="Pfam" id="PF00158">
    <property type="entry name" value="Sigma54_activat"/>
    <property type="match status" value="1"/>
</dbReference>
<dbReference type="PANTHER" id="PTHR30267:SF2">
    <property type="entry name" value="PROTEIN PRKA"/>
    <property type="match status" value="1"/>
</dbReference>
<proteinExistence type="predicted"/>
<dbReference type="GO" id="GO:0005524">
    <property type="term" value="F:ATP binding"/>
    <property type="evidence" value="ECO:0007669"/>
    <property type="project" value="InterPro"/>
</dbReference>